<keyword evidence="9" id="KW-0269">Exonuclease</keyword>
<evidence type="ECO:0000256" key="1">
    <source>
        <dbReference type="ARBA" id="ARBA00001946"/>
    </source>
</evidence>
<evidence type="ECO:0000256" key="9">
    <source>
        <dbReference type="ARBA" id="ARBA00022839"/>
    </source>
</evidence>
<evidence type="ECO:0000256" key="13">
    <source>
        <dbReference type="ARBA" id="ARBA00023125"/>
    </source>
</evidence>
<dbReference type="GO" id="GO:0017108">
    <property type="term" value="F:5'-flap endonuclease activity"/>
    <property type="evidence" value="ECO:0007669"/>
    <property type="project" value="TreeGrafter"/>
</dbReference>
<sequence length="931" mass="98175">MHRVRLLRHHGINPYLVFDGGPLPAKQGTEAERKQRRDENLARANALAAQGKHSQAREYYVKCVDVTPQMAYQLIKALRAEGVPYVVAPYEADAQLAYLERIGAVDGIITEDSDLLVFGCKNVLFKLDHAASTVTCIARKDFAAIASTAAGGLSLVGWSDAQFRTMAILSGCDYLPSIPGIGLKTAWTLLRKHKTVENTLSALRLEGKKKIPHGYLDAFRLAEKVFLHQRVYDPAQGCLVHLTPLPGDAPWGPEEEAYVGAHIEPSLAKQVAEGDACPISLLPMEDINPSFVPRALKAIPMNITAAHRPDKGKGRAKDPAPAAGKHGASAAGPLHKFFVSAPAPAPQQVREVTAGATSRPGTTTNGGGHAPVGSIGSSANAFTSASGSTGAARPASAGAAAMVVGKQSGKRTLAEVMQHDMAAKRKRRDDDSLAGAAAPPPMRTPTTSKFFGAQQRSVSDPRGARGQWALAAASASVSSAAGAGPSGLSHHGKTLEKENVPCMDDEEDVLMADADAVTQEDGYESPSPSLAQWDSPDISSPVRPKASEWDDDFDADDILSSPPLARHQQPSRSVGSVVTVERAITRALPLVPLRAPLFGGRTTKSAGSTSRSHSNSTSFGKQDGRGRSAAAREPDLRDAFDDWDEEVTSGGEDFAECEEPGSTASSTPGPVTPADADNDDGSYEDEWRYAHGGAVRVMGGVGVGGEDVRARQAREAAAAAEGSSEELEEDDELREEVGAGGARDANARVAHGWWEKWARSHGGPGGSRGQGGGGGVRGNGVGGGGGGSGGSGGSDRKQTPLRRRETTMTPDGRQRPLGRAVVRSAPQVAKRASLPSFDGEELRAVGRTRLTFTPDHLATPKTKVKPKTAVARPGSADGTAARKRLEHFRCVRDLWRGSVVCWTCSHSFGGTEQVDACMSMKDLRQGRGWIV</sequence>
<keyword evidence="15" id="KW-0539">Nucleus</keyword>
<evidence type="ECO:0000256" key="6">
    <source>
        <dbReference type="ARBA" id="ARBA00022759"/>
    </source>
</evidence>
<feature type="region of interest" description="Disordered" evidence="19">
    <location>
        <begin position="305"/>
        <end position="329"/>
    </location>
</feature>
<dbReference type="OrthoDB" id="26491at2759"/>
<keyword evidence="5" id="KW-0479">Metal-binding</keyword>
<keyword evidence="11" id="KW-0391">Immunity</keyword>
<evidence type="ECO:0000256" key="16">
    <source>
        <dbReference type="ARBA" id="ARBA00023254"/>
    </source>
</evidence>
<feature type="region of interest" description="Disordered" evidence="19">
    <location>
        <begin position="518"/>
        <end position="573"/>
    </location>
</feature>
<dbReference type="FunFam" id="3.40.50.1010:FF:000111">
    <property type="entry name" value="Exonuclease 1"/>
    <property type="match status" value="1"/>
</dbReference>
<dbReference type="InterPro" id="IPR036279">
    <property type="entry name" value="5-3_exonuclease_C_sf"/>
</dbReference>
<dbReference type="InterPro" id="IPR006086">
    <property type="entry name" value="XPG-I_dom"/>
</dbReference>
<feature type="region of interest" description="Disordered" evidence="19">
    <location>
        <begin position="710"/>
        <end position="817"/>
    </location>
</feature>
<dbReference type="GO" id="GO:0006281">
    <property type="term" value="P:DNA repair"/>
    <property type="evidence" value="ECO:0007669"/>
    <property type="project" value="UniProtKB-KW"/>
</dbReference>
<dbReference type="GO" id="GO:0046872">
    <property type="term" value="F:metal ion binding"/>
    <property type="evidence" value="ECO:0007669"/>
    <property type="project" value="UniProtKB-KW"/>
</dbReference>
<dbReference type="OMA" id="RVAHGWW"/>
<feature type="region of interest" description="Disordered" evidence="19">
    <location>
        <begin position="420"/>
        <end position="465"/>
    </location>
</feature>
<feature type="compositionally biased region" description="Basic and acidic residues" evidence="19">
    <location>
        <begin position="622"/>
        <end position="640"/>
    </location>
</feature>
<dbReference type="CDD" id="cd09901">
    <property type="entry name" value="H3TH_FEN1-like"/>
    <property type="match status" value="1"/>
</dbReference>
<dbReference type="GO" id="GO:0005634">
    <property type="term" value="C:nucleus"/>
    <property type="evidence" value="ECO:0007669"/>
    <property type="project" value="UniProtKB-SubCell"/>
</dbReference>
<evidence type="ECO:0000256" key="3">
    <source>
        <dbReference type="ARBA" id="ARBA00022553"/>
    </source>
</evidence>
<dbReference type="Pfam" id="PF00752">
    <property type="entry name" value="XPG_N"/>
    <property type="match status" value="1"/>
</dbReference>
<keyword evidence="4" id="KW-0540">Nuclease</keyword>
<dbReference type="CDD" id="cd09857">
    <property type="entry name" value="PIN_EXO1"/>
    <property type="match status" value="1"/>
</dbReference>
<feature type="compositionally biased region" description="Gly residues" evidence="19">
    <location>
        <begin position="762"/>
        <end position="793"/>
    </location>
</feature>
<keyword evidence="10" id="KW-0460">Magnesium</keyword>
<dbReference type="GO" id="GO:0003677">
    <property type="term" value="F:DNA binding"/>
    <property type="evidence" value="ECO:0007669"/>
    <property type="project" value="UniProtKB-KW"/>
</dbReference>
<protein>
    <submittedName>
        <fullName evidence="21">Exodeoxyribonuclease 1</fullName>
    </submittedName>
</protein>
<organism evidence="21 22">
    <name type="scientific">Trametes pubescens</name>
    <name type="common">White-rot fungus</name>
    <dbReference type="NCBI Taxonomy" id="154538"/>
    <lineage>
        <taxon>Eukaryota</taxon>
        <taxon>Fungi</taxon>
        <taxon>Dikarya</taxon>
        <taxon>Basidiomycota</taxon>
        <taxon>Agaricomycotina</taxon>
        <taxon>Agaricomycetes</taxon>
        <taxon>Polyporales</taxon>
        <taxon>Polyporaceae</taxon>
        <taxon>Trametes</taxon>
    </lineage>
</organism>
<feature type="compositionally biased region" description="Basic and acidic residues" evidence="19">
    <location>
        <begin position="794"/>
        <end position="806"/>
    </location>
</feature>
<dbReference type="PANTHER" id="PTHR11081:SF65">
    <property type="entry name" value="DNA DAMAGE-INDUCIBLE PROTEIN DIN7-RELATED"/>
    <property type="match status" value="1"/>
</dbReference>
<dbReference type="SUPFAM" id="SSF47807">
    <property type="entry name" value="5' to 3' exonuclease, C-terminal subdomain"/>
    <property type="match status" value="1"/>
</dbReference>
<proteinExistence type="predicted"/>
<dbReference type="Gene3D" id="3.40.50.1010">
    <property type="entry name" value="5'-nuclease"/>
    <property type="match status" value="1"/>
</dbReference>
<dbReference type="FunFam" id="1.10.150.20:FF:000011">
    <property type="entry name" value="exonuclease 1"/>
    <property type="match status" value="1"/>
</dbReference>
<dbReference type="PRINTS" id="PR00853">
    <property type="entry name" value="XPGRADSUPER"/>
</dbReference>
<accession>A0A1M2VMM0</accession>
<dbReference type="InterPro" id="IPR008918">
    <property type="entry name" value="HhH2"/>
</dbReference>
<dbReference type="InterPro" id="IPR019974">
    <property type="entry name" value="XPG_CS"/>
</dbReference>
<dbReference type="InterPro" id="IPR006084">
    <property type="entry name" value="XPG/Rad2"/>
</dbReference>
<evidence type="ECO:0000256" key="10">
    <source>
        <dbReference type="ARBA" id="ARBA00022842"/>
    </source>
</evidence>
<dbReference type="STRING" id="154538.A0A1M2VMM0"/>
<comment type="function">
    <text evidence="17">5'-&gt;3' double-stranded DNA exonuclease which may also possess a cryptic 3'-&gt;5' double-stranded DNA exonuclease activity. Functions in DNA mismatch repair (MMR) to excise mismatch-containing DNA tracts directed by strand breaks located either 5' or 3' to the mismatch. Also exhibits endonuclease activity against 5'-overhanging flap structures similar to those generated by displacement synthesis when DNA polymerase encounters the 5'-end of a downstream Okazaki fragment. Required for somatic hypermutation (SHM) and class switch recombination (CSR) of immunoglobulin genes. Essential for male and female meiosis.</text>
</comment>
<dbReference type="EMBL" id="MNAD01001009">
    <property type="protein sequence ID" value="OJT08845.1"/>
    <property type="molecule type" value="Genomic_DNA"/>
</dbReference>
<comment type="cofactor">
    <cofactor evidence="1">
        <name>Mg(2+)</name>
        <dbReference type="ChEBI" id="CHEBI:18420"/>
    </cofactor>
</comment>
<dbReference type="PANTHER" id="PTHR11081">
    <property type="entry name" value="FLAP ENDONUCLEASE FAMILY MEMBER"/>
    <property type="match status" value="1"/>
</dbReference>
<dbReference type="PROSITE" id="PS00842">
    <property type="entry name" value="XPG_2"/>
    <property type="match status" value="1"/>
</dbReference>
<evidence type="ECO:0000256" key="7">
    <source>
        <dbReference type="ARBA" id="ARBA00022763"/>
    </source>
</evidence>
<dbReference type="GO" id="GO:0004527">
    <property type="term" value="F:exonuclease activity"/>
    <property type="evidence" value="ECO:0007669"/>
    <property type="project" value="UniProtKB-KW"/>
</dbReference>
<dbReference type="InterPro" id="IPR029060">
    <property type="entry name" value="PIN-like_dom_sf"/>
</dbReference>
<feature type="region of interest" description="Disordered" evidence="19">
    <location>
        <begin position="345"/>
        <end position="375"/>
    </location>
</feature>
<evidence type="ECO:0000256" key="4">
    <source>
        <dbReference type="ARBA" id="ARBA00022722"/>
    </source>
</evidence>
<name>A0A1M2VMM0_TRAPU</name>
<keyword evidence="12" id="KW-0007">Acetylation</keyword>
<feature type="compositionally biased region" description="Low complexity" evidence="19">
    <location>
        <begin position="605"/>
        <end position="618"/>
    </location>
</feature>
<dbReference type="InterPro" id="IPR044752">
    <property type="entry name" value="PIN-like_EXO1"/>
</dbReference>
<dbReference type="SMART" id="SM00279">
    <property type="entry name" value="HhH2"/>
    <property type="match status" value="1"/>
</dbReference>
<dbReference type="InterPro" id="IPR006085">
    <property type="entry name" value="XPG_DNA_repair_N"/>
</dbReference>
<feature type="compositionally biased region" description="Low complexity" evidence="19">
    <location>
        <begin position="319"/>
        <end position="329"/>
    </location>
</feature>
<dbReference type="Pfam" id="PF00867">
    <property type="entry name" value="XPG_I"/>
    <property type="match status" value="1"/>
</dbReference>
<evidence type="ECO:0000256" key="11">
    <source>
        <dbReference type="ARBA" id="ARBA00022859"/>
    </source>
</evidence>
<keyword evidence="8" id="KW-0378">Hydrolase</keyword>
<evidence type="ECO:0000259" key="20">
    <source>
        <dbReference type="SMART" id="SM00484"/>
    </source>
</evidence>
<feature type="compositionally biased region" description="Basic and acidic residues" evidence="19">
    <location>
        <begin position="307"/>
        <end position="318"/>
    </location>
</feature>
<keyword evidence="7" id="KW-0227">DNA damage</keyword>
<evidence type="ECO:0000256" key="15">
    <source>
        <dbReference type="ARBA" id="ARBA00023242"/>
    </source>
</evidence>
<gene>
    <name evidence="21" type="ORF">TRAPUB_272</name>
</gene>
<feature type="compositionally biased region" description="Basic and acidic residues" evidence="19">
    <location>
        <begin position="420"/>
        <end position="431"/>
    </location>
</feature>
<comment type="subunit">
    <text evidence="18">Interacts with the MLH1-PMS2 heterodimer via MLH1. Interacts with MSH3. Interacts with the MSH2-MSH6 heterodimer via MSH2, and this interaction may increase the processivity of the 5'-&gt;3' exonuclease activity. Interacts with PCNA, and this interaction may both stimulate the cryptic 3'-&gt;5' exonuclease activity and suppress the 5'-&gt;3' exonuclease activity. Interacts with WRN, and this interaction stimulates both the 5'-&gt;3' exonuclease activity and cleavage of 5'-overhanging flap structures. Interacts with RECQL/RECQ1, and this interaction stimulates cleavage of 5'-overhanging flap structures. Interacts with DNA helicase ZGRF1; the interaction is increased following DNA damage induction.</text>
</comment>
<comment type="subcellular location">
    <subcellularLocation>
        <location evidence="2">Nucleus</location>
    </subcellularLocation>
</comment>
<feature type="compositionally biased region" description="Acidic residues" evidence="19">
    <location>
        <begin position="641"/>
        <end position="659"/>
    </location>
</feature>
<dbReference type="SUPFAM" id="SSF88723">
    <property type="entry name" value="PIN domain-like"/>
    <property type="match status" value="1"/>
</dbReference>
<evidence type="ECO:0000256" key="5">
    <source>
        <dbReference type="ARBA" id="ARBA00022723"/>
    </source>
</evidence>
<reference evidence="21 22" key="1">
    <citation type="submission" date="2016-10" db="EMBL/GenBank/DDBJ databases">
        <title>Genome sequence of the basidiomycete white-rot fungus Trametes pubescens.</title>
        <authorList>
            <person name="Makela M.R."/>
            <person name="Granchi Z."/>
            <person name="Peng M."/>
            <person name="De Vries R.P."/>
            <person name="Grigoriev I."/>
            <person name="Riley R."/>
            <person name="Hilden K."/>
        </authorList>
    </citation>
    <scope>NUCLEOTIDE SEQUENCE [LARGE SCALE GENOMIC DNA]</scope>
    <source>
        <strain evidence="21 22">FBCC735</strain>
    </source>
</reference>
<dbReference type="Gene3D" id="1.10.150.20">
    <property type="entry name" value="5' to 3' exonuclease, C-terminal subdomain"/>
    <property type="match status" value="1"/>
</dbReference>
<dbReference type="AlphaFoldDB" id="A0A1M2VMM0"/>
<feature type="compositionally biased region" description="Acidic residues" evidence="19">
    <location>
        <begin position="723"/>
        <end position="734"/>
    </location>
</feature>
<evidence type="ECO:0000256" key="18">
    <source>
        <dbReference type="ARBA" id="ARBA00064664"/>
    </source>
</evidence>
<evidence type="ECO:0000256" key="14">
    <source>
        <dbReference type="ARBA" id="ARBA00023204"/>
    </source>
</evidence>
<evidence type="ECO:0000256" key="19">
    <source>
        <dbReference type="SAM" id="MobiDB-lite"/>
    </source>
</evidence>
<feature type="region of interest" description="Disordered" evidence="19">
    <location>
        <begin position="597"/>
        <end position="685"/>
    </location>
</feature>
<dbReference type="Proteomes" id="UP000184267">
    <property type="component" value="Unassembled WGS sequence"/>
</dbReference>
<feature type="domain" description="XPG-I" evidence="20">
    <location>
        <begin position="79"/>
        <end position="151"/>
    </location>
</feature>
<comment type="caution">
    <text evidence="21">The sequence shown here is derived from an EMBL/GenBank/DDBJ whole genome shotgun (WGS) entry which is preliminary data.</text>
</comment>
<keyword evidence="13" id="KW-0238">DNA-binding</keyword>
<evidence type="ECO:0000313" key="21">
    <source>
        <dbReference type="EMBL" id="OJT08845.1"/>
    </source>
</evidence>
<keyword evidence="22" id="KW-1185">Reference proteome</keyword>
<evidence type="ECO:0000256" key="12">
    <source>
        <dbReference type="ARBA" id="ARBA00022990"/>
    </source>
</evidence>
<evidence type="ECO:0000256" key="17">
    <source>
        <dbReference type="ARBA" id="ARBA00057694"/>
    </source>
</evidence>
<keyword evidence="3" id="KW-0597">Phosphoprotein</keyword>
<keyword evidence="6" id="KW-0255">Endonuclease</keyword>
<dbReference type="SMART" id="SM00484">
    <property type="entry name" value="XPGI"/>
    <property type="match status" value="1"/>
</dbReference>
<dbReference type="GO" id="GO:0051321">
    <property type="term" value="P:meiotic cell cycle"/>
    <property type="evidence" value="ECO:0007669"/>
    <property type="project" value="UniProtKB-KW"/>
</dbReference>
<evidence type="ECO:0000313" key="22">
    <source>
        <dbReference type="Proteomes" id="UP000184267"/>
    </source>
</evidence>
<keyword evidence="16" id="KW-0469">Meiosis</keyword>
<evidence type="ECO:0000256" key="2">
    <source>
        <dbReference type="ARBA" id="ARBA00004123"/>
    </source>
</evidence>
<keyword evidence="14" id="KW-0234">DNA repair</keyword>
<dbReference type="GO" id="GO:0002376">
    <property type="term" value="P:immune system process"/>
    <property type="evidence" value="ECO:0007669"/>
    <property type="project" value="UniProtKB-KW"/>
</dbReference>
<evidence type="ECO:0000256" key="8">
    <source>
        <dbReference type="ARBA" id="ARBA00022801"/>
    </source>
</evidence>